<name>A0A4Y2C8D4_ARAVE</name>
<dbReference type="EMBL" id="BGPR01000159">
    <property type="protein sequence ID" value="GBM00692.1"/>
    <property type="molecule type" value="Genomic_DNA"/>
</dbReference>
<reference evidence="3 4" key="1">
    <citation type="journal article" date="2019" name="Sci. Rep.">
        <title>Orb-weaving spider Araneus ventricosus genome elucidates the spidroin gene catalogue.</title>
        <authorList>
            <person name="Kono N."/>
            <person name="Nakamura H."/>
            <person name="Ohtoshi R."/>
            <person name="Moran D.A.P."/>
            <person name="Shinohara A."/>
            <person name="Yoshida Y."/>
            <person name="Fujiwara M."/>
            <person name="Mori M."/>
            <person name="Tomita M."/>
            <person name="Arakawa K."/>
        </authorList>
    </citation>
    <scope>NUCLEOTIDE SEQUENCE [LARGE SCALE GENOMIC DNA]</scope>
</reference>
<feature type="region of interest" description="Disordered" evidence="1">
    <location>
        <begin position="98"/>
        <end position="117"/>
    </location>
</feature>
<accession>A0A4Y2C8D4</accession>
<feature type="transmembrane region" description="Helical" evidence="2">
    <location>
        <begin position="29"/>
        <end position="46"/>
    </location>
</feature>
<keyword evidence="2" id="KW-0812">Transmembrane</keyword>
<proteinExistence type="predicted"/>
<dbReference type="Proteomes" id="UP000499080">
    <property type="component" value="Unassembled WGS sequence"/>
</dbReference>
<evidence type="ECO:0000313" key="4">
    <source>
        <dbReference type="Proteomes" id="UP000499080"/>
    </source>
</evidence>
<comment type="caution">
    <text evidence="3">The sequence shown here is derived from an EMBL/GenBank/DDBJ whole genome shotgun (WGS) entry which is preliminary data.</text>
</comment>
<protein>
    <submittedName>
        <fullName evidence="3">Uncharacterized protein</fullName>
    </submittedName>
</protein>
<organism evidence="3 4">
    <name type="scientific">Araneus ventricosus</name>
    <name type="common">Orbweaver spider</name>
    <name type="synonym">Epeira ventricosa</name>
    <dbReference type="NCBI Taxonomy" id="182803"/>
    <lineage>
        <taxon>Eukaryota</taxon>
        <taxon>Metazoa</taxon>
        <taxon>Ecdysozoa</taxon>
        <taxon>Arthropoda</taxon>
        <taxon>Chelicerata</taxon>
        <taxon>Arachnida</taxon>
        <taxon>Araneae</taxon>
        <taxon>Araneomorphae</taxon>
        <taxon>Entelegynae</taxon>
        <taxon>Araneoidea</taxon>
        <taxon>Araneidae</taxon>
        <taxon>Araneus</taxon>
    </lineage>
</organism>
<sequence>MHTRREEGAKFPGLCPWVQSGFRQPGIRTYIYFLFLLLRVFYSYAWQKNPHELNYILTFIFSENNLKRELPSPCLSVQVQLKNDLKDRSDTDDGVLTVITSHGPSPPEGATYEGGEGKLNPHHYYTARRSENPLTYPVASHLRPWQSFSDEKASINLNCRR</sequence>
<keyword evidence="2" id="KW-0472">Membrane</keyword>
<gene>
    <name evidence="3" type="ORF">AVEN_118034_1</name>
</gene>
<evidence type="ECO:0000256" key="2">
    <source>
        <dbReference type="SAM" id="Phobius"/>
    </source>
</evidence>
<dbReference type="AlphaFoldDB" id="A0A4Y2C8D4"/>
<evidence type="ECO:0000313" key="3">
    <source>
        <dbReference type="EMBL" id="GBM00692.1"/>
    </source>
</evidence>
<evidence type="ECO:0000256" key="1">
    <source>
        <dbReference type="SAM" id="MobiDB-lite"/>
    </source>
</evidence>
<keyword evidence="2" id="KW-1133">Transmembrane helix</keyword>
<keyword evidence="4" id="KW-1185">Reference proteome</keyword>